<evidence type="ECO:0000313" key="4">
    <source>
        <dbReference type="Proteomes" id="UP001062263"/>
    </source>
</evidence>
<gene>
    <name evidence="3" type="primary">yhaI</name>
    <name evidence="3" type="ORF">Abiwalacus_08520</name>
</gene>
<sequence length="167" mass="18702">MPSLSPSFTGYNLATAVKSVFRKYARFSGRATLSEFWYWTLGQTVIFILLWMLSLAFMLNLFIFNDPQQMPPSRVFNHVLAGESPVLLWALFTLLPSLAVGCRRLHDTNKSGALLLLNLIPLAGPILLIIFFCEDSQRETNQYGPSEKYPEGSDRAGLIPPGRIPPP</sequence>
<organism evidence="3 4">
    <name type="scientific">Akkermansia biwaensis</name>
    <dbReference type="NCBI Taxonomy" id="2946555"/>
    <lineage>
        <taxon>Bacteria</taxon>
        <taxon>Pseudomonadati</taxon>
        <taxon>Verrucomicrobiota</taxon>
        <taxon>Verrucomicrobiia</taxon>
        <taxon>Verrucomicrobiales</taxon>
        <taxon>Akkermansiaceae</taxon>
        <taxon>Akkermansia</taxon>
    </lineage>
</organism>
<evidence type="ECO:0000313" key="3">
    <source>
        <dbReference type="EMBL" id="BDL43278.1"/>
    </source>
</evidence>
<feature type="transmembrane region" description="Helical" evidence="2">
    <location>
        <begin position="36"/>
        <end position="64"/>
    </location>
</feature>
<keyword evidence="2" id="KW-1133">Transmembrane helix</keyword>
<reference evidence="3" key="1">
    <citation type="submission" date="2022-06" db="EMBL/GenBank/DDBJ databases">
        <title>Akkermansia biwalacus sp. nov., an anaerobic mucin-degrading bacterium isolated from human intestine.</title>
        <authorList>
            <person name="Kobayashi Y."/>
            <person name="Inoue S."/>
            <person name="Kawahara T."/>
            <person name="Kohda N."/>
        </authorList>
    </citation>
    <scope>NUCLEOTIDE SEQUENCE</scope>
    <source>
        <strain evidence="3">WON2089</strain>
    </source>
</reference>
<feature type="transmembrane region" description="Helical" evidence="2">
    <location>
        <begin position="114"/>
        <end position="132"/>
    </location>
</feature>
<dbReference type="Pfam" id="PF05656">
    <property type="entry name" value="DUF805"/>
    <property type="match status" value="1"/>
</dbReference>
<evidence type="ECO:0000256" key="1">
    <source>
        <dbReference type="SAM" id="MobiDB-lite"/>
    </source>
</evidence>
<name>A0ABM7ZEZ8_9BACT</name>
<keyword evidence="2" id="KW-0812">Transmembrane</keyword>
<feature type="transmembrane region" description="Helical" evidence="2">
    <location>
        <begin position="84"/>
        <end position="102"/>
    </location>
</feature>
<protein>
    <submittedName>
        <fullName evidence="3">DUF805 domain-containing protein</fullName>
    </submittedName>
</protein>
<dbReference type="Proteomes" id="UP001062263">
    <property type="component" value="Chromosome"/>
</dbReference>
<dbReference type="InterPro" id="IPR008523">
    <property type="entry name" value="DUF805"/>
</dbReference>
<dbReference type="EMBL" id="AP025943">
    <property type="protein sequence ID" value="BDL43278.1"/>
    <property type="molecule type" value="Genomic_DNA"/>
</dbReference>
<dbReference type="PANTHER" id="PTHR34980">
    <property type="entry name" value="INNER MEMBRANE PROTEIN-RELATED-RELATED"/>
    <property type="match status" value="1"/>
</dbReference>
<dbReference type="RefSeq" id="WP_215437712.1">
    <property type="nucleotide sequence ID" value="NZ_AP025943.1"/>
</dbReference>
<keyword evidence="4" id="KW-1185">Reference proteome</keyword>
<feature type="region of interest" description="Disordered" evidence="1">
    <location>
        <begin position="140"/>
        <end position="167"/>
    </location>
</feature>
<proteinExistence type="predicted"/>
<dbReference type="PANTHER" id="PTHR34980:SF2">
    <property type="entry name" value="INNER MEMBRANE PROTEIN YHAH-RELATED"/>
    <property type="match status" value="1"/>
</dbReference>
<keyword evidence="2" id="KW-0472">Membrane</keyword>
<accession>A0ABM7ZEZ8</accession>
<evidence type="ECO:0000256" key="2">
    <source>
        <dbReference type="SAM" id="Phobius"/>
    </source>
</evidence>